<dbReference type="InterPro" id="IPR007344">
    <property type="entry name" value="GrpB/CoaE"/>
</dbReference>
<dbReference type="Pfam" id="PF04229">
    <property type="entry name" value="GrpB"/>
    <property type="match status" value="1"/>
</dbReference>
<keyword evidence="2" id="KW-1185">Reference proteome</keyword>
<name>A0A7T1F9I3_9STAP</name>
<reference evidence="1 2" key="1">
    <citation type="submission" date="2020-10" db="EMBL/GenBank/DDBJ databases">
        <title>Closed genome sequences of Staphylococcus lloydii sp. nov. and Staphylococcus durrellii sp. nov. Isolated from Captive Fruit Bats (Pteropus livingstonii).</title>
        <authorList>
            <person name="Fountain K."/>
        </authorList>
    </citation>
    <scope>NUCLEOTIDE SEQUENCE [LARGE SCALE GENOMIC DNA]</scope>
    <source>
        <strain evidence="1 2">23_2_7_LY</strain>
    </source>
</reference>
<gene>
    <name evidence="1" type="ORF">ISP08_10080</name>
</gene>
<dbReference type="RefSeq" id="WP_195718546.1">
    <property type="nucleotide sequence ID" value="NZ_CP064056.1"/>
</dbReference>
<evidence type="ECO:0000313" key="1">
    <source>
        <dbReference type="EMBL" id="QPM74680.1"/>
    </source>
</evidence>
<evidence type="ECO:0000313" key="2">
    <source>
        <dbReference type="Proteomes" id="UP000594455"/>
    </source>
</evidence>
<sequence>MYSTVQPLITSSNNPDFKQQYKEIQAVLFNLLDSPVKSTYHIGGTSHFNYATEPVLDILVGVNNLHDITALDEKRLNYEGFYRLHHSYKKKVVMAKFNNLIDLKQIVRLHILQQDSDMFEQYLTVNDYLSNDPNVAMSFSQRKQEILNNVDTIRSYENQKQQVFSKLYKQITTK</sequence>
<dbReference type="SUPFAM" id="SSF81301">
    <property type="entry name" value="Nucleotidyltransferase"/>
    <property type="match status" value="1"/>
</dbReference>
<dbReference type="AlphaFoldDB" id="A0A7T1F9I3"/>
<dbReference type="KEGG" id="sllo:ISP08_10080"/>
<organism evidence="1 2">
    <name type="scientific">Staphylococcus lloydii</name>
    <dbReference type="NCBI Taxonomy" id="2781774"/>
    <lineage>
        <taxon>Bacteria</taxon>
        <taxon>Bacillati</taxon>
        <taxon>Bacillota</taxon>
        <taxon>Bacilli</taxon>
        <taxon>Bacillales</taxon>
        <taxon>Staphylococcaceae</taxon>
        <taxon>Staphylococcus</taxon>
    </lineage>
</organism>
<protein>
    <submittedName>
        <fullName evidence="1">GrpB family protein</fullName>
    </submittedName>
</protein>
<dbReference type="PANTHER" id="PTHR34822">
    <property type="entry name" value="GRPB DOMAIN PROTEIN (AFU_ORTHOLOGUE AFUA_1G01530)"/>
    <property type="match status" value="1"/>
</dbReference>
<dbReference type="Proteomes" id="UP000594455">
    <property type="component" value="Chromosome"/>
</dbReference>
<accession>A0A7T1F9I3</accession>
<proteinExistence type="predicted"/>
<dbReference type="EMBL" id="CP064056">
    <property type="protein sequence ID" value="QPM74680.1"/>
    <property type="molecule type" value="Genomic_DNA"/>
</dbReference>
<dbReference type="PANTHER" id="PTHR34822:SF1">
    <property type="entry name" value="GRPB FAMILY PROTEIN"/>
    <property type="match status" value="1"/>
</dbReference>
<dbReference type="Gene3D" id="3.30.460.10">
    <property type="entry name" value="Beta Polymerase, domain 2"/>
    <property type="match status" value="1"/>
</dbReference>
<dbReference type="InterPro" id="IPR043519">
    <property type="entry name" value="NT_sf"/>
</dbReference>